<gene>
    <name evidence="2" type="ORF">EUGRSUZ_C03351</name>
</gene>
<evidence type="ECO:0000256" key="1">
    <source>
        <dbReference type="SAM" id="Phobius"/>
    </source>
</evidence>
<protein>
    <submittedName>
        <fullName evidence="2">Uncharacterized protein</fullName>
    </submittedName>
</protein>
<keyword evidence="1" id="KW-0472">Membrane</keyword>
<dbReference type="AlphaFoldDB" id="A0A059CV02"/>
<name>A0A059CV02_EUCGR</name>
<keyword evidence="1" id="KW-0812">Transmembrane</keyword>
<sequence>MGTLALCTWQTERDHAKKFKNLAGWLYVFLTAAFNGVGTVFIHEQDRKFQFEFSSLHPQFSYTKCACTRSGEDSAEIIRNELIYQVLPLSLLYGCVFLFLYLIERSSFEQSTKVASWAFYTRNNRAKRNSDTETEQNRAE</sequence>
<feature type="transmembrane region" description="Helical" evidence="1">
    <location>
        <begin position="22"/>
        <end position="42"/>
    </location>
</feature>
<organism evidence="2">
    <name type="scientific">Eucalyptus grandis</name>
    <name type="common">Flooded gum</name>
    <dbReference type="NCBI Taxonomy" id="71139"/>
    <lineage>
        <taxon>Eukaryota</taxon>
        <taxon>Viridiplantae</taxon>
        <taxon>Streptophyta</taxon>
        <taxon>Embryophyta</taxon>
        <taxon>Tracheophyta</taxon>
        <taxon>Spermatophyta</taxon>
        <taxon>Magnoliopsida</taxon>
        <taxon>eudicotyledons</taxon>
        <taxon>Gunneridae</taxon>
        <taxon>Pentapetalae</taxon>
        <taxon>rosids</taxon>
        <taxon>malvids</taxon>
        <taxon>Myrtales</taxon>
        <taxon>Myrtaceae</taxon>
        <taxon>Myrtoideae</taxon>
        <taxon>Eucalypteae</taxon>
        <taxon>Eucalyptus</taxon>
    </lineage>
</organism>
<reference evidence="2" key="1">
    <citation type="submission" date="2013-07" db="EMBL/GenBank/DDBJ databases">
        <title>The genome of Eucalyptus grandis.</title>
        <authorList>
            <person name="Schmutz J."/>
            <person name="Hayes R."/>
            <person name="Myburg A."/>
            <person name="Tuskan G."/>
            <person name="Grattapaglia D."/>
            <person name="Rokhsar D.S."/>
        </authorList>
    </citation>
    <scope>NUCLEOTIDE SEQUENCE</scope>
    <source>
        <tissue evidence="2">Leaf extractions</tissue>
    </source>
</reference>
<feature type="transmembrane region" description="Helical" evidence="1">
    <location>
        <begin position="82"/>
        <end position="103"/>
    </location>
</feature>
<dbReference type="InParanoid" id="A0A059CV02"/>
<evidence type="ECO:0000313" key="2">
    <source>
        <dbReference type="EMBL" id="KCW81981.1"/>
    </source>
</evidence>
<dbReference type="EMBL" id="KK198755">
    <property type="protein sequence ID" value="KCW81981.1"/>
    <property type="molecule type" value="Genomic_DNA"/>
</dbReference>
<proteinExistence type="predicted"/>
<keyword evidence="1" id="KW-1133">Transmembrane helix</keyword>
<accession>A0A059CV02</accession>
<dbReference type="Gramene" id="KCW81981">
    <property type="protein sequence ID" value="KCW81981"/>
    <property type="gene ID" value="EUGRSUZ_C03351"/>
</dbReference>